<dbReference type="Proteomes" id="UP001497480">
    <property type="component" value="Unassembled WGS sequence"/>
</dbReference>
<evidence type="ECO:0000313" key="1">
    <source>
        <dbReference type="EMBL" id="CAL0335137.1"/>
    </source>
</evidence>
<comment type="caution">
    <text evidence="1">The sequence shown here is derived from an EMBL/GenBank/DDBJ whole genome shotgun (WGS) entry which is preliminary data.</text>
</comment>
<gene>
    <name evidence="1" type="ORF">LLUT_LOCUS36197</name>
</gene>
<name>A0AAV1YM70_LUPLU</name>
<organism evidence="1 2">
    <name type="scientific">Lupinus luteus</name>
    <name type="common">European yellow lupine</name>
    <dbReference type="NCBI Taxonomy" id="3873"/>
    <lineage>
        <taxon>Eukaryota</taxon>
        <taxon>Viridiplantae</taxon>
        <taxon>Streptophyta</taxon>
        <taxon>Embryophyta</taxon>
        <taxon>Tracheophyta</taxon>
        <taxon>Spermatophyta</taxon>
        <taxon>Magnoliopsida</taxon>
        <taxon>eudicotyledons</taxon>
        <taxon>Gunneridae</taxon>
        <taxon>Pentapetalae</taxon>
        <taxon>rosids</taxon>
        <taxon>fabids</taxon>
        <taxon>Fabales</taxon>
        <taxon>Fabaceae</taxon>
        <taxon>Papilionoideae</taxon>
        <taxon>50 kb inversion clade</taxon>
        <taxon>genistoids sensu lato</taxon>
        <taxon>core genistoids</taxon>
        <taxon>Genisteae</taxon>
        <taxon>Lupinus</taxon>
    </lineage>
</organism>
<dbReference type="EMBL" id="CAXHTB010000026">
    <property type="protein sequence ID" value="CAL0335137.1"/>
    <property type="molecule type" value="Genomic_DNA"/>
</dbReference>
<dbReference type="AlphaFoldDB" id="A0AAV1YM70"/>
<keyword evidence="2" id="KW-1185">Reference proteome</keyword>
<evidence type="ECO:0000313" key="2">
    <source>
        <dbReference type="Proteomes" id="UP001497480"/>
    </source>
</evidence>
<sequence length="67" mass="7724">MGFFDRDPLLMNDVLLSTLASIFALKRWGIGEDQIDRGLLFIESNITSINDEKQHHECRSQGTWKQS</sequence>
<dbReference type="Gene3D" id="1.50.10.160">
    <property type="match status" value="1"/>
</dbReference>
<reference evidence="1 2" key="1">
    <citation type="submission" date="2024-03" db="EMBL/GenBank/DDBJ databases">
        <authorList>
            <person name="Martinez-Hernandez J."/>
        </authorList>
    </citation>
    <scope>NUCLEOTIDE SEQUENCE [LARGE SCALE GENOMIC DNA]</scope>
</reference>
<accession>A0AAV1YM70</accession>
<protein>
    <submittedName>
        <fullName evidence="1">Uncharacterized protein</fullName>
    </submittedName>
</protein>
<proteinExistence type="predicted"/>